<name>X7YT19_MYCXE</name>
<protein>
    <submittedName>
        <fullName evidence="1">Cell division FtsK/SpoIIIE domain protein</fullName>
    </submittedName>
</protein>
<organism evidence="1">
    <name type="scientific">Mycobacterium xenopi 4042</name>
    <dbReference type="NCBI Taxonomy" id="1299334"/>
    <lineage>
        <taxon>Bacteria</taxon>
        <taxon>Bacillati</taxon>
        <taxon>Actinomycetota</taxon>
        <taxon>Actinomycetes</taxon>
        <taxon>Mycobacteriales</taxon>
        <taxon>Mycobacteriaceae</taxon>
        <taxon>Mycobacterium</taxon>
    </lineage>
</organism>
<keyword evidence="1" id="KW-0131">Cell cycle</keyword>
<dbReference type="Gene3D" id="3.40.50.300">
    <property type="entry name" value="P-loop containing nucleotide triphosphate hydrolases"/>
    <property type="match status" value="1"/>
</dbReference>
<dbReference type="PATRIC" id="fig|1299334.3.peg.9168"/>
<gene>
    <name evidence="1" type="ORF">I553_3732</name>
</gene>
<evidence type="ECO:0000313" key="1">
    <source>
        <dbReference type="EMBL" id="EUA09648.1"/>
    </source>
</evidence>
<dbReference type="AlphaFoldDB" id="X7YT19"/>
<dbReference type="EMBL" id="JAOB01000089">
    <property type="protein sequence ID" value="EUA09648.1"/>
    <property type="molecule type" value="Genomic_DNA"/>
</dbReference>
<reference evidence="1" key="1">
    <citation type="submission" date="2014-01" db="EMBL/GenBank/DDBJ databases">
        <authorList>
            <person name="Brown-Elliot B."/>
            <person name="Wallace R."/>
            <person name="Lenaerts A."/>
            <person name="Ordway D."/>
            <person name="DeGroote M.A."/>
            <person name="Parker T."/>
            <person name="Sizemore C."/>
            <person name="Tallon L.J."/>
            <person name="Sadzewicz L.K."/>
            <person name="Sengamalay N."/>
            <person name="Fraser C.M."/>
            <person name="Hine E."/>
            <person name="Shefchek K.A."/>
            <person name="Das S.P."/>
            <person name="Tettelin H."/>
        </authorList>
    </citation>
    <scope>NUCLEOTIDE SEQUENCE [LARGE SCALE GENOMIC DNA]</scope>
    <source>
        <strain evidence="1">4042</strain>
    </source>
</reference>
<accession>X7YT19</accession>
<keyword evidence="1" id="KW-0132">Cell division</keyword>
<dbReference type="GO" id="GO:0051301">
    <property type="term" value="P:cell division"/>
    <property type="evidence" value="ECO:0007669"/>
    <property type="project" value="UniProtKB-KW"/>
</dbReference>
<sequence length="172" mass="18727">MSLGQLESNLGWRIALKTANAQDSSAAIDTKDAYYLTQVGQGYLKVGGAEPKFFEAAHVYEPYFPPTISATRNETKTVGGISGIAKFGITPVGAVHADSKTDQPVAPVTHTRQEIDDAPELITVVLDQLAGQGPPAYKMWLPRLDRPAPWVRWWPPAAQHPAPKRCCGYRSV</sequence>
<proteinExistence type="predicted"/>
<comment type="caution">
    <text evidence="1">The sequence shown here is derived from an EMBL/GenBank/DDBJ whole genome shotgun (WGS) entry which is preliminary data.</text>
</comment>
<dbReference type="InterPro" id="IPR027417">
    <property type="entry name" value="P-loop_NTPase"/>
</dbReference>